<protein>
    <submittedName>
        <fullName evidence="2">Uncharacterized protein</fullName>
    </submittedName>
</protein>
<dbReference type="Proteomes" id="UP001153292">
    <property type="component" value="Chromosome 27"/>
</dbReference>
<sequence>MTPGFSPSCVAVARSSPSAVVNLPPRALPPTSSSNSGISILQVSDFSMSLEKSSFPATRTSNLTPLSSTPPPDFTSLVLCPHASQTVAIITTSLKCGMFVSFMLVSATALQSGQLVVNLNTSSLDSWSYDAIEGSAGASRASEVRGSLGDGVSVTSSCENMPSAWS</sequence>
<gene>
    <name evidence="2" type="ORF">CHILSU_LOCUS7517</name>
</gene>
<reference evidence="2" key="1">
    <citation type="submission" date="2021-12" db="EMBL/GenBank/DDBJ databases">
        <authorList>
            <person name="King R."/>
        </authorList>
    </citation>
    <scope>NUCLEOTIDE SEQUENCE</scope>
</reference>
<evidence type="ECO:0000313" key="2">
    <source>
        <dbReference type="EMBL" id="CAH0404200.1"/>
    </source>
</evidence>
<proteinExistence type="predicted"/>
<accession>A0ABN8B9B5</accession>
<evidence type="ECO:0000313" key="3">
    <source>
        <dbReference type="Proteomes" id="UP001153292"/>
    </source>
</evidence>
<keyword evidence="3" id="KW-1185">Reference proteome</keyword>
<feature type="compositionally biased region" description="Polar residues" evidence="1">
    <location>
        <begin position="153"/>
        <end position="166"/>
    </location>
</feature>
<evidence type="ECO:0000256" key="1">
    <source>
        <dbReference type="SAM" id="MobiDB-lite"/>
    </source>
</evidence>
<name>A0ABN8B9B5_CHISP</name>
<organism evidence="2 3">
    <name type="scientific">Chilo suppressalis</name>
    <name type="common">Asiatic rice borer moth</name>
    <dbReference type="NCBI Taxonomy" id="168631"/>
    <lineage>
        <taxon>Eukaryota</taxon>
        <taxon>Metazoa</taxon>
        <taxon>Ecdysozoa</taxon>
        <taxon>Arthropoda</taxon>
        <taxon>Hexapoda</taxon>
        <taxon>Insecta</taxon>
        <taxon>Pterygota</taxon>
        <taxon>Neoptera</taxon>
        <taxon>Endopterygota</taxon>
        <taxon>Lepidoptera</taxon>
        <taxon>Glossata</taxon>
        <taxon>Ditrysia</taxon>
        <taxon>Pyraloidea</taxon>
        <taxon>Crambidae</taxon>
        <taxon>Crambinae</taxon>
        <taxon>Chilo</taxon>
    </lineage>
</organism>
<dbReference type="EMBL" id="OU963920">
    <property type="protein sequence ID" value="CAH0404200.1"/>
    <property type="molecule type" value="Genomic_DNA"/>
</dbReference>
<feature type="region of interest" description="Disordered" evidence="1">
    <location>
        <begin position="146"/>
        <end position="166"/>
    </location>
</feature>